<evidence type="ECO:0000256" key="2">
    <source>
        <dbReference type="SAM" id="MobiDB-lite"/>
    </source>
</evidence>
<dbReference type="EMBL" id="BMEL01000004">
    <property type="protein sequence ID" value="GGF32868.1"/>
    <property type="molecule type" value="Genomic_DNA"/>
</dbReference>
<feature type="compositionally biased region" description="Basic and acidic residues" evidence="2">
    <location>
        <begin position="94"/>
        <end position="105"/>
    </location>
</feature>
<dbReference type="PROSITE" id="PS51128">
    <property type="entry name" value="ZF_DKSA_2"/>
    <property type="match status" value="1"/>
</dbReference>
<evidence type="ECO:0008006" key="5">
    <source>
        <dbReference type="Google" id="ProtNLM"/>
    </source>
</evidence>
<feature type="compositionally biased region" description="Basic and acidic residues" evidence="2">
    <location>
        <begin position="16"/>
        <end position="26"/>
    </location>
</feature>
<feature type="region of interest" description="Disordered" evidence="2">
    <location>
        <begin position="83"/>
        <end position="107"/>
    </location>
</feature>
<proteinExistence type="predicted"/>
<sequence>MLTEQQLSKFKKQLEEMKKETEKDIDQYVEEQDTSSSDYEGELSSVSDHPGDLGTVQHEREKDQTLYEQSKEKLMEINDALQRIEDGTFGQSEKSGEPIPVERLEAMPTARLKVEEVEEERR</sequence>
<evidence type="ECO:0000313" key="4">
    <source>
        <dbReference type="Proteomes" id="UP000660110"/>
    </source>
</evidence>
<comment type="caution">
    <text evidence="3">The sequence shown here is derived from an EMBL/GenBank/DDBJ whole genome shotgun (WGS) entry which is preliminary data.</text>
</comment>
<dbReference type="SUPFAM" id="SSF109635">
    <property type="entry name" value="DnaK suppressor protein DksA, alpha-hairpin domain"/>
    <property type="match status" value="1"/>
</dbReference>
<feature type="region of interest" description="Disordered" evidence="2">
    <location>
        <begin position="16"/>
        <end position="63"/>
    </location>
</feature>
<dbReference type="InterPro" id="IPR037187">
    <property type="entry name" value="DnaK_N"/>
</dbReference>
<keyword evidence="4" id="KW-1185">Reference proteome</keyword>
<evidence type="ECO:0000256" key="1">
    <source>
        <dbReference type="PROSITE-ProRule" id="PRU00510"/>
    </source>
</evidence>
<protein>
    <recommendedName>
        <fullName evidence="5">DksA C4-type domain-containing protein</fullName>
    </recommendedName>
</protein>
<evidence type="ECO:0000313" key="3">
    <source>
        <dbReference type="EMBL" id="GGF32868.1"/>
    </source>
</evidence>
<dbReference type="Proteomes" id="UP000660110">
    <property type="component" value="Unassembled WGS sequence"/>
</dbReference>
<reference evidence="3" key="2">
    <citation type="submission" date="2020-09" db="EMBL/GenBank/DDBJ databases">
        <authorList>
            <person name="Sun Q."/>
            <person name="Zhou Y."/>
        </authorList>
    </citation>
    <scope>NUCLEOTIDE SEQUENCE</scope>
    <source>
        <strain evidence="3">CGMCC 1.12153</strain>
    </source>
</reference>
<dbReference type="PANTHER" id="PTHR33823">
    <property type="entry name" value="RNA POLYMERASE-BINDING TRANSCRIPTION FACTOR DKSA-RELATED"/>
    <property type="match status" value="1"/>
</dbReference>
<name>A0A917BB31_HALAA</name>
<feature type="zinc finger region" description="dksA C4-type" evidence="1">
    <location>
        <begin position="92"/>
        <end position="116"/>
    </location>
</feature>
<dbReference type="RefSeq" id="WP_188378801.1">
    <property type="nucleotide sequence ID" value="NZ_BMEL01000004.1"/>
</dbReference>
<reference evidence="3" key="1">
    <citation type="journal article" date="2014" name="Int. J. Syst. Evol. Microbiol.">
        <title>Complete genome sequence of Corynebacterium casei LMG S-19264T (=DSM 44701T), isolated from a smear-ripened cheese.</title>
        <authorList>
            <consortium name="US DOE Joint Genome Institute (JGI-PGF)"/>
            <person name="Walter F."/>
            <person name="Albersmeier A."/>
            <person name="Kalinowski J."/>
            <person name="Ruckert C."/>
        </authorList>
    </citation>
    <scope>NUCLEOTIDE SEQUENCE</scope>
    <source>
        <strain evidence="3">CGMCC 1.12153</strain>
    </source>
</reference>
<gene>
    <name evidence="3" type="ORF">GCM10010954_35050</name>
</gene>
<organism evidence="3 4">
    <name type="scientific">Halobacillus andaensis</name>
    <dbReference type="NCBI Taxonomy" id="1176239"/>
    <lineage>
        <taxon>Bacteria</taxon>
        <taxon>Bacillati</taxon>
        <taxon>Bacillota</taxon>
        <taxon>Bacilli</taxon>
        <taxon>Bacillales</taxon>
        <taxon>Bacillaceae</taxon>
        <taxon>Halobacillus</taxon>
    </lineage>
</organism>
<accession>A0A917BB31</accession>
<dbReference type="Gene3D" id="1.20.120.910">
    <property type="entry name" value="DksA, coiled-coil domain"/>
    <property type="match status" value="1"/>
</dbReference>
<dbReference type="PANTHER" id="PTHR33823:SF4">
    <property type="entry name" value="GENERAL STRESS PROTEIN 16O"/>
    <property type="match status" value="1"/>
</dbReference>
<dbReference type="AlphaFoldDB" id="A0A917BB31"/>